<reference evidence="1" key="2">
    <citation type="submission" date="2016-05" db="EMBL/GenBank/DDBJ databases">
        <title>Comparative analysis highlights variable genome content of wheat rusts and divergence of the mating loci.</title>
        <authorList>
            <person name="Cuomo C.A."/>
            <person name="Bakkeren G."/>
            <person name="Szabo L."/>
            <person name="Khalil H."/>
            <person name="Joly D."/>
            <person name="Goldberg J."/>
            <person name="Young S."/>
            <person name="Zeng Q."/>
            <person name="Fellers J."/>
        </authorList>
    </citation>
    <scope>NUCLEOTIDE SEQUENCE [LARGE SCALE GENOMIC DNA]</scope>
    <source>
        <strain evidence="1">1-1 BBBD Race 1</strain>
    </source>
</reference>
<organism evidence="1">
    <name type="scientific">Puccinia triticina (isolate 1-1 / race 1 (BBBD))</name>
    <name type="common">Brown leaf rust fungus</name>
    <dbReference type="NCBI Taxonomy" id="630390"/>
    <lineage>
        <taxon>Eukaryota</taxon>
        <taxon>Fungi</taxon>
        <taxon>Dikarya</taxon>
        <taxon>Basidiomycota</taxon>
        <taxon>Pucciniomycotina</taxon>
        <taxon>Pucciniomycetes</taxon>
        <taxon>Pucciniales</taxon>
        <taxon>Pucciniaceae</taxon>
        <taxon>Puccinia</taxon>
    </lineage>
</organism>
<dbReference type="VEuPathDB" id="FungiDB:PTTG_02225"/>
<dbReference type="Proteomes" id="UP000005240">
    <property type="component" value="Unassembled WGS sequence"/>
</dbReference>
<evidence type="ECO:0000313" key="2">
    <source>
        <dbReference type="EnsemblFungi" id="PTTG_02225-t43_1-p1"/>
    </source>
</evidence>
<gene>
    <name evidence="1" type="ORF">PTTG_02225</name>
</gene>
<evidence type="ECO:0000313" key="3">
    <source>
        <dbReference type="Proteomes" id="UP000005240"/>
    </source>
</evidence>
<dbReference type="EnsemblFungi" id="PTTG_02225-t43_1">
    <property type="protein sequence ID" value="PTTG_02225-t43_1-p1"/>
    <property type="gene ID" value="PTTG_02225"/>
</dbReference>
<evidence type="ECO:0000313" key="1">
    <source>
        <dbReference type="EMBL" id="OAV92380.1"/>
    </source>
</evidence>
<reference evidence="1" key="1">
    <citation type="submission" date="2009-11" db="EMBL/GenBank/DDBJ databases">
        <authorList>
            <consortium name="The Broad Institute Genome Sequencing Platform"/>
            <person name="Ward D."/>
            <person name="Feldgarden M."/>
            <person name="Earl A."/>
            <person name="Young S.K."/>
            <person name="Zeng Q."/>
            <person name="Koehrsen M."/>
            <person name="Alvarado L."/>
            <person name="Berlin A."/>
            <person name="Bochicchio J."/>
            <person name="Borenstein D."/>
            <person name="Chapman S.B."/>
            <person name="Chen Z."/>
            <person name="Engels R."/>
            <person name="Freedman E."/>
            <person name="Gellesch M."/>
            <person name="Goldberg J."/>
            <person name="Griggs A."/>
            <person name="Gujja S."/>
            <person name="Heilman E."/>
            <person name="Heiman D."/>
            <person name="Hepburn T."/>
            <person name="Howarth C."/>
            <person name="Jen D."/>
            <person name="Larson L."/>
            <person name="Lewis B."/>
            <person name="Mehta T."/>
            <person name="Park D."/>
            <person name="Pearson M."/>
            <person name="Roberts A."/>
            <person name="Saif S."/>
            <person name="Shea T."/>
            <person name="Shenoy N."/>
            <person name="Sisk P."/>
            <person name="Stolte C."/>
            <person name="Sykes S."/>
            <person name="Thomson T."/>
            <person name="Walk T."/>
            <person name="White J."/>
            <person name="Yandava C."/>
            <person name="Izard J."/>
            <person name="Baranova O.V."/>
            <person name="Blanton J.M."/>
            <person name="Tanner A.C."/>
            <person name="Dewhirst F.E."/>
            <person name="Haas B."/>
            <person name="Nusbaum C."/>
            <person name="Birren B."/>
        </authorList>
    </citation>
    <scope>NUCLEOTIDE SEQUENCE [LARGE SCALE GENOMIC DNA]</scope>
    <source>
        <strain evidence="1">1-1 BBBD Race 1</strain>
    </source>
</reference>
<reference evidence="2 3" key="3">
    <citation type="journal article" date="2017" name="G3 (Bethesda)">
        <title>Comparative analysis highlights variable genome content of wheat rusts and divergence of the mating loci.</title>
        <authorList>
            <person name="Cuomo C.A."/>
            <person name="Bakkeren G."/>
            <person name="Khalil H.B."/>
            <person name="Panwar V."/>
            <person name="Joly D."/>
            <person name="Linning R."/>
            <person name="Sakthikumar S."/>
            <person name="Song X."/>
            <person name="Adiconis X."/>
            <person name="Fan L."/>
            <person name="Goldberg J.M."/>
            <person name="Levin J.Z."/>
            <person name="Young S."/>
            <person name="Zeng Q."/>
            <person name="Anikster Y."/>
            <person name="Bruce M."/>
            <person name="Wang M."/>
            <person name="Yin C."/>
            <person name="McCallum B."/>
            <person name="Szabo L.J."/>
            <person name="Hulbert S."/>
            <person name="Chen X."/>
            <person name="Fellers J.P."/>
        </authorList>
    </citation>
    <scope>NUCLEOTIDE SEQUENCE</scope>
    <source>
        <strain evidence="3">Isolate 1-1 / race 1 (BBBD)</strain>
        <strain evidence="2">isolate 1-1 / race 1 (BBBD)</strain>
    </source>
</reference>
<name>A0A180GI68_PUCT1</name>
<keyword evidence="3" id="KW-1185">Reference proteome</keyword>
<reference evidence="2" key="4">
    <citation type="submission" date="2025-05" db="UniProtKB">
        <authorList>
            <consortium name="EnsemblFungi"/>
        </authorList>
    </citation>
    <scope>IDENTIFICATION</scope>
    <source>
        <strain evidence="2">isolate 1-1 / race 1 (BBBD)</strain>
    </source>
</reference>
<dbReference type="AlphaFoldDB" id="A0A180GI68"/>
<dbReference type="OrthoDB" id="2503004at2759"/>
<sequence>MNFYKFEPRQVGHRFKCSQLLKDHSTIHLHCNRLAKVFSFPYPLYHYSFVLQLHTIMRVSSCFISAVILLAGQSQSAPIFGLDGGLLSTNDQLLGGLTHTVNALPVTGELTHGLLGVSNDGSTEARSTDGLLGESKLEDVLNAPKTNSLLGGSQSGGLLNLSGYDGGSSLLKTHGLLGESSLRKRISLPLIGELGSFNGFASKAKSITSSVGSKLGGLLRRRDTRSSLPSLNSVLSKIPGVGYLPGVPNIPALSSLPGISDIPGLNLVPGLGSTTAASGLGATVTRIATTHERATMATLTDGPAQGLNTAFTGFFGGLSQVPVTLDNFF</sequence>
<protein>
    <submittedName>
        <fullName evidence="1 2">Uncharacterized protein</fullName>
    </submittedName>
</protein>
<proteinExistence type="predicted"/>
<dbReference type="EMBL" id="ADAS02000065">
    <property type="protein sequence ID" value="OAV92380.1"/>
    <property type="molecule type" value="Genomic_DNA"/>
</dbReference>
<accession>A0A180GI68</accession>